<sequence>MTFKFSLYLEGRESILMFFKGFTDEKCPWISQRCAAGDAVFVSRILRDSFIMNLVYIADPEDEENAWSRRRR</sequence>
<organism evidence="1 2">
    <name type="scientific">Brassica napus</name>
    <name type="common">Rape</name>
    <dbReference type="NCBI Taxonomy" id="3708"/>
    <lineage>
        <taxon>Eukaryota</taxon>
        <taxon>Viridiplantae</taxon>
        <taxon>Streptophyta</taxon>
        <taxon>Embryophyta</taxon>
        <taxon>Tracheophyta</taxon>
        <taxon>Spermatophyta</taxon>
        <taxon>Magnoliopsida</taxon>
        <taxon>eudicotyledons</taxon>
        <taxon>Gunneridae</taxon>
        <taxon>Pentapetalae</taxon>
        <taxon>rosids</taxon>
        <taxon>malvids</taxon>
        <taxon>Brassicales</taxon>
        <taxon>Brassicaceae</taxon>
        <taxon>Brassiceae</taxon>
        <taxon>Brassica</taxon>
    </lineage>
</organism>
<evidence type="ECO:0000313" key="2">
    <source>
        <dbReference type="Proteomes" id="UP000824890"/>
    </source>
</evidence>
<dbReference type="Proteomes" id="UP000824890">
    <property type="component" value="Unassembled WGS sequence"/>
</dbReference>
<comment type="caution">
    <text evidence="1">The sequence shown here is derived from an EMBL/GenBank/DDBJ whole genome shotgun (WGS) entry which is preliminary data.</text>
</comment>
<gene>
    <name evidence="1" type="ORF">HID58_082042</name>
</gene>
<protein>
    <submittedName>
        <fullName evidence="1">Uncharacterized protein</fullName>
    </submittedName>
</protein>
<accession>A0ABQ7Y9F7</accession>
<reference evidence="1 2" key="1">
    <citation type="submission" date="2021-05" db="EMBL/GenBank/DDBJ databases">
        <title>Genome Assembly of Synthetic Allotetraploid Brassica napus Reveals Homoeologous Exchanges between Subgenomes.</title>
        <authorList>
            <person name="Davis J.T."/>
        </authorList>
    </citation>
    <scope>NUCLEOTIDE SEQUENCE [LARGE SCALE GENOMIC DNA]</scope>
    <source>
        <strain evidence="2">cv. Da-Ae</strain>
        <tissue evidence="1">Seedling</tissue>
    </source>
</reference>
<keyword evidence="2" id="KW-1185">Reference proteome</keyword>
<proteinExistence type="predicted"/>
<name>A0ABQ7Y9F7_BRANA</name>
<evidence type="ECO:0000313" key="1">
    <source>
        <dbReference type="EMBL" id="KAH0864831.1"/>
    </source>
</evidence>
<dbReference type="EMBL" id="JAGKQM010000018">
    <property type="protein sequence ID" value="KAH0864831.1"/>
    <property type="molecule type" value="Genomic_DNA"/>
</dbReference>